<gene>
    <name evidence="1" type="ORF">SDRG_07545</name>
</gene>
<proteinExistence type="predicted"/>
<dbReference type="RefSeq" id="XP_008611603.1">
    <property type="nucleotide sequence ID" value="XM_008613381.1"/>
</dbReference>
<evidence type="ECO:0008006" key="3">
    <source>
        <dbReference type="Google" id="ProtNLM"/>
    </source>
</evidence>
<dbReference type="eggNOG" id="ENOG502S26P">
    <property type="taxonomic scope" value="Eukaryota"/>
</dbReference>
<dbReference type="Proteomes" id="UP000030762">
    <property type="component" value="Unassembled WGS sequence"/>
</dbReference>
<sequence length="245" mass="25581">MRLPEVVASQFADSSPAILTTGVRAVVTANNRRGEAIDYCATASGAYYASGSGLTFAVSGLTTAFTTLPALVKIKDRLAIATAVTANSITFAYRLVQITFTAGNIIYYATGVTVAADACQIGIWDVGSDSFTCVDAAVAPLVVVGSKIVFENAIYYVRSIAPAVALVPAVITVDRKFNGKALDGSAVSTASTFYILSTPTMSAPGTYTYVSQCSGRGLCDFGCGICQCFKGYTNDNCDTQNIFAF</sequence>
<evidence type="ECO:0000313" key="1">
    <source>
        <dbReference type="EMBL" id="EQC34731.1"/>
    </source>
</evidence>
<evidence type="ECO:0000313" key="2">
    <source>
        <dbReference type="Proteomes" id="UP000030762"/>
    </source>
</evidence>
<organism evidence="1 2">
    <name type="scientific">Saprolegnia diclina (strain VS20)</name>
    <dbReference type="NCBI Taxonomy" id="1156394"/>
    <lineage>
        <taxon>Eukaryota</taxon>
        <taxon>Sar</taxon>
        <taxon>Stramenopiles</taxon>
        <taxon>Oomycota</taxon>
        <taxon>Saprolegniomycetes</taxon>
        <taxon>Saprolegniales</taxon>
        <taxon>Saprolegniaceae</taxon>
        <taxon>Saprolegnia</taxon>
    </lineage>
</organism>
<dbReference type="OrthoDB" id="442731at2759"/>
<keyword evidence="2" id="KW-1185">Reference proteome</keyword>
<dbReference type="GeneID" id="19948272"/>
<reference evidence="1 2" key="1">
    <citation type="submission" date="2012-04" db="EMBL/GenBank/DDBJ databases">
        <title>The Genome Sequence of Saprolegnia declina VS20.</title>
        <authorList>
            <consortium name="The Broad Institute Genome Sequencing Platform"/>
            <person name="Russ C."/>
            <person name="Nusbaum C."/>
            <person name="Tyler B."/>
            <person name="van West P."/>
            <person name="Dieguez-Uribeondo J."/>
            <person name="de Bruijn I."/>
            <person name="Tripathy S."/>
            <person name="Jiang R."/>
            <person name="Young S.K."/>
            <person name="Zeng Q."/>
            <person name="Gargeya S."/>
            <person name="Fitzgerald M."/>
            <person name="Haas B."/>
            <person name="Abouelleil A."/>
            <person name="Alvarado L."/>
            <person name="Arachchi H.M."/>
            <person name="Berlin A."/>
            <person name="Chapman S.B."/>
            <person name="Goldberg J."/>
            <person name="Griggs A."/>
            <person name="Gujja S."/>
            <person name="Hansen M."/>
            <person name="Howarth C."/>
            <person name="Imamovic A."/>
            <person name="Larimer J."/>
            <person name="McCowen C."/>
            <person name="Montmayeur A."/>
            <person name="Murphy C."/>
            <person name="Neiman D."/>
            <person name="Pearson M."/>
            <person name="Priest M."/>
            <person name="Roberts A."/>
            <person name="Saif S."/>
            <person name="Shea T."/>
            <person name="Sisk P."/>
            <person name="Sykes S."/>
            <person name="Wortman J."/>
            <person name="Nusbaum C."/>
            <person name="Birren B."/>
        </authorList>
    </citation>
    <scope>NUCLEOTIDE SEQUENCE [LARGE SCALE GENOMIC DNA]</scope>
    <source>
        <strain evidence="1 2">VS20</strain>
    </source>
</reference>
<accession>T0QJ29</accession>
<protein>
    <recommendedName>
        <fullName evidence="3">EGF-like domain-containing protein</fullName>
    </recommendedName>
</protein>
<dbReference type="EMBL" id="JH767153">
    <property type="protein sequence ID" value="EQC34731.1"/>
    <property type="molecule type" value="Genomic_DNA"/>
</dbReference>
<dbReference type="InParanoid" id="T0QJ29"/>
<dbReference type="AlphaFoldDB" id="T0QJ29"/>
<name>T0QJ29_SAPDV</name>
<dbReference type="VEuPathDB" id="FungiDB:SDRG_07545"/>